<name>A0A7J7DBK2_TRIWF</name>
<protein>
    <submittedName>
        <fullName evidence="1">Uncharacterized protein</fullName>
    </submittedName>
</protein>
<organism evidence="1 2">
    <name type="scientific">Tripterygium wilfordii</name>
    <name type="common">Thunder God vine</name>
    <dbReference type="NCBI Taxonomy" id="458696"/>
    <lineage>
        <taxon>Eukaryota</taxon>
        <taxon>Viridiplantae</taxon>
        <taxon>Streptophyta</taxon>
        <taxon>Embryophyta</taxon>
        <taxon>Tracheophyta</taxon>
        <taxon>Spermatophyta</taxon>
        <taxon>Magnoliopsida</taxon>
        <taxon>eudicotyledons</taxon>
        <taxon>Gunneridae</taxon>
        <taxon>Pentapetalae</taxon>
        <taxon>rosids</taxon>
        <taxon>fabids</taxon>
        <taxon>Celastrales</taxon>
        <taxon>Celastraceae</taxon>
        <taxon>Tripterygium</taxon>
    </lineage>
</organism>
<evidence type="ECO:0000313" key="2">
    <source>
        <dbReference type="Proteomes" id="UP000593562"/>
    </source>
</evidence>
<dbReference type="EMBL" id="JAAARO010000008">
    <property type="protein sequence ID" value="KAF5743727.1"/>
    <property type="molecule type" value="Genomic_DNA"/>
</dbReference>
<dbReference type="PANTHER" id="PTHR38224:SF1">
    <property type="entry name" value="PHLOEM SPECIFIC PROTEIN"/>
    <property type="match status" value="1"/>
</dbReference>
<dbReference type="PANTHER" id="PTHR38224">
    <property type="entry name" value="PHLOEM SPECIFIC PROTEIN"/>
    <property type="match status" value="1"/>
</dbReference>
<gene>
    <name evidence="1" type="ORF">HS088_TW08G00314</name>
</gene>
<sequence length="126" mass="14961">MSRAPVYYENRHRHGWDTTSDDYLAHISRIERMPSVITDVPQYPNVHKVFNNKLTYEEEPPRKEHSPKDHKKKVQVIETIEEVSNPKGQDHEEIFMEETVNSGADGYIQQKHKGFELCKWKTFKLH</sequence>
<reference evidence="1 2" key="1">
    <citation type="journal article" date="2020" name="Nat. Commun.">
        <title>Genome of Tripterygium wilfordii and identification of cytochrome P450 involved in triptolide biosynthesis.</title>
        <authorList>
            <person name="Tu L."/>
            <person name="Su P."/>
            <person name="Zhang Z."/>
            <person name="Gao L."/>
            <person name="Wang J."/>
            <person name="Hu T."/>
            <person name="Zhou J."/>
            <person name="Zhang Y."/>
            <person name="Zhao Y."/>
            <person name="Liu Y."/>
            <person name="Song Y."/>
            <person name="Tong Y."/>
            <person name="Lu Y."/>
            <person name="Yang J."/>
            <person name="Xu C."/>
            <person name="Jia M."/>
            <person name="Peters R.J."/>
            <person name="Huang L."/>
            <person name="Gao W."/>
        </authorList>
    </citation>
    <scope>NUCLEOTIDE SEQUENCE [LARGE SCALE GENOMIC DNA]</scope>
    <source>
        <strain evidence="2">cv. XIE 37</strain>
        <tissue evidence="1">Leaf</tissue>
    </source>
</reference>
<comment type="caution">
    <text evidence="1">The sequence shown here is derived from an EMBL/GenBank/DDBJ whole genome shotgun (WGS) entry which is preliminary data.</text>
</comment>
<evidence type="ECO:0000313" key="1">
    <source>
        <dbReference type="EMBL" id="KAF5743727.1"/>
    </source>
</evidence>
<proteinExistence type="predicted"/>
<dbReference type="InParanoid" id="A0A7J7DBK2"/>
<dbReference type="Proteomes" id="UP000593562">
    <property type="component" value="Unassembled WGS sequence"/>
</dbReference>
<accession>A0A7J7DBK2</accession>
<dbReference type="AlphaFoldDB" id="A0A7J7DBK2"/>
<keyword evidence="2" id="KW-1185">Reference proteome</keyword>